<reference evidence="2 3" key="1">
    <citation type="journal article" date="2019" name="Gigascience">
        <title>Whole-genome sequence of the oriental lung fluke Paragonimus westermani.</title>
        <authorList>
            <person name="Oey H."/>
            <person name="Zakrzewski M."/>
            <person name="Narain K."/>
            <person name="Devi K.R."/>
            <person name="Agatsuma T."/>
            <person name="Nawaratna S."/>
            <person name="Gobert G.N."/>
            <person name="Jones M.K."/>
            <person name="Ragan M.A."/>
            <person name="McManus D.P."/>
            <person name="Krause L."/>
        </authorList>
    </citation>
    <scope>NUCLEOTIDE SEQUENCE [LARGE SCALE GENOMIC DNA]</scope>
    <source>
        <strain evidence="2 3">IND2009</strain>
    </source>
</reference>
<dbReference type="Gene3D" id="1.20.1250.20">
    <property type="entry name" value="MFS general substrate transporter like domains"/>
    <property type="match status" value="1"/>
</dbReference>
<evidence type="ECO:0000313" key="3">
    <source>
        <dbReference type="Proteomes" id="UP000324629"/>
    </source>
</evidence>
<accession>A0A5J4NKR3</accession>
<feature type="transmembrane region" description="Helical" evidence="1">
    <location>
        <begin position="195"/>
        <end position="215"/>
    </location>
</feature>
<dbReference type="InterPro" id="IPR050327">
    <property type="entry name" value="Proton-linked_MCT"/>
</dbReference>
<organism evidence="2 3">
    <name type="scientific">Paragonimus westermani</name>
    <dbReference type="NCBI Taxonomy" id="34504"/>
    <lineage>
        <taxon>Eukaryota</taxon>
        <taxon>Metazoa</taxon>
        <taxon>Spiralia</taxon>
        <taxon>Lophotrochozoa</taxon>
        <taxon>Platyhelminthes</taxon>
        <taxon>Trematoda</taxon>
        <taxon>Digenea</taxon>
        <taxon>Plagiorchiida</taxon>
        <taxon>Troglotremata</taxon>
        <taxon>Troglotrematidae</taxon>
        <taxon>Paragonimus</taxon>
    </lineage>
</organism>
<keyword evidence="3" id="KW-1185">Reference proteome</keyword>
<keyword evidence="1" id="KW-0812">Transmembrane</keyword>
<keyword evidence="1" id="KW-1133">Transmembrane helix</keyword>
<protein>
    <recommendedName>
        <fullName evidence="4">Major facilitator superfamily (MFS) profile domain-containing protein</fullName>
    </recommendedName>
</protein>
<comment type="caution">
    <text evidence="2">The sequence shown here is derived from an EMBL/GenBank/DDBJ whole genome shotgun (WGS) entry which is preliminary data.</text>
</comment>
<gene>
    <name evidence="2" type="ORF">DEA37_0002303</name>
</gene>
<dbReference type="SUPFAM" id="SSF103473">
    <property type="entry name" value="MFS general substrate transporter"/>
    <property type="match status" value="1"/>
</dbReference>
<feature type="transmembrane region" description="Helical" evidence="1">
    <location>
        <begin position="162"/>
        <end position="183"/>
    </location>
</feature>
<evidence type="ECO:0008006" key="4">
    <source>
        <dbReference type="Google" id="ProtNLM"/>
    </source>
</evidence>
<evidence type="ECO:0000313" key="2">
    <source>
        <dbReference type="EMBL" id="KAA3675918.1"/>
    </source>
</evidence>
<keyword evidence="1" id="KW-0472">Membrane</keyword>
<proteinExistence type="predicted"/>
<dbReference type="Proteomes" id="UP000324629">
    <property type="component" value="Unassembled WGS sequence"/>
</dbReference>
<evidence type="ECO:0000256" key="1">
    <source>
        <dbReference type="SAM" id="Phobius"/>
    </source>
</evidence>
<feature type="transmembrane region" description="Helical" evidence="1">
    <location>
        <begin position="137"/>
        <end position="156"/>
    </location>
</feature>
<dbReference type="InterPro" id="IPR011701">
    <property type="entry name" value="MFS"/>
</dbReference>
<dbReference type="Pfam" id="PF07690">
    <property type="entry name" value="MFS_1"/>
    <property type="match status" value="1"/>
</dbReference>
<dbReference type="PANTHER" id="PTHR11360">
    <property type="entry name" value="MONOCARBOXYLATE TRANSPORTER"/>
    <property type="match status" value="1"/>
</dbReference>
<dbReference type="AlphaFoldDB" id="A0A5J4NKR3"/>
<name>A0A5J4NKR3_9TREM</name>
<dbReference type="PANTHER" id="PTHR11360:SF286">
    <property type="entry name" value="GH22266P"/>
    <property type="match status" value="1"/>
</dbReference>
<dbReference type="EMBL" id="QNGE01002243">
    <property type="protein sequence ID" value="KAA3675918.1"/>
    <property type="molecule type" value="Genomic_DNA"/>
</dbReference>
<dbReference type="GO" id="GO:0008028">
    <property type="term" value="F:monocarboxylic acid transmembrane transporter activity"/>
    <property type="evidence" value="ECO:0007669"/>
    <property type="project" value="TreeGrafter"/>
</dbReference>
<sequence length="423" mass="46567">MNSSEPHKAEHFQGVWLQVLFDNENEASGINLCGKFHKLLLMGSMTFVNGLARPSKVVTPNVIHSSTGNLDITFVYPNINSPYLKRFLWRLLENWALRLKDTCEGRQPQGLVTNWEDRPVAASPIIAALINSYGCRAVAIGGATLSSGALLLSAFMNSIGALFITFGIVGGSAFGAVYLPAVISVNIYFNRKRALANGIATIGSPVGAILFGPVTGHLLQIYQWSNTLVIFAGLLLNCIAFGCLYRPLKPTATLKPLSATYLPEELEAIKIEDVDTSGIFANESIRASQSIFLSNGRIVKPLIQFNEAMEIESDNLSDVPCVPGTMNDENDNHHVDIPKTNAPGFLSKAAEKTRRGLQPCHSPNLVKNDTTVREYKAFKGRPTERKIEMAILDSKPTLVLLPHPEITINDYRRPFYRSDIFYE</sequence>
<feature type="transmembrane region" description="Helical" evidence="1">
    <location>
        <begin position="221"/>
        <end position="245"/>
    </location>
</feature>
<dbReference type="InterPro" id="IPR036259">
    <property type="entry name" value="MFS_trans_sf"/>
</dbReference>